<reference evidence="2" key="1">
    <citation type="submission" date="2022-01" db="EMBL/GenBank/DDBJ databases">
        <title>Paenibacillus spongiae sp. nov., isolated from marine sponge.</title>
        <authorList>
            <person name="Li Z."/>
            <person name="Zhang M."/>
        </authorList>
    </citation>
    <scope>NUCLEOTIDE SEQUENCE</scope>
    <source>
        <strain evidence="2">PHS-Z3</strain>
    </source>
</reference>
<sequence length="315" mass="36748">MPNSFHLRLSDAKERLFRLQKAERRIQDLQKRVRELERQVIQLEIQLEDEQADVDKLTRMSLTNLFHTILRSKTEQLEMERQQALSAALKLQEAKQTLADTQSDLRRFSDDLSHYRNAKREYDELLLEREAFLRSSHSSTHALTEMEEQIGDQSILVKELHEAWTAGRRVLSSLEDASASLEKAENWGKWDMWANGGLVSTHIKHNHVDDAKQFIHNANHQLLNFRDELADVKRSIAIEVDISSMLKMADYWFDGLISDWIVQGRIRDAHDKVLDAIHRIRTIVNQLQTEHQSESASLQTMKTKRTSWIETFQAG</sequence>
<name>A0ABY5S5Y6_9BACL</name>
<dbReference type="RefSeq" id="WP_258384985.1">
    <property type="nucleotide sequence ID" value="NZ_CP091430.1"/>
</dbReference>
<keyword evidence="3" id="KW-1185">Reference proteome</keyword>
<evidence type="ECO:0000256" key="1">
    <source>
        <dbReference type="SAM" id="Coils"/>
    </source>
</evidence>
<dbReference type="EMBL" id="CP091430">
    <property type="protein sequence ID" value="UVI28898.1"/>
    <property type="molecule type" value="Genomic_DNA"/>
</dbReference>
<evidence type="ECO:0000313" key="3">
    <source>
        <dbReference type="Proteomes" id="UP001057877"/>
    </source>
</evidence>
<proteinExistence type="predicted"/>
<protein>
    <submittedName>
        <fullName evidence="2">Uncharacterized protein</fullName>
    </submittedName>
</protein>
<accession>A0ABY5S5Y6</accession>
<evidence type="ECO:0000313" key="2">
    <source>
        <dbReference type="EMBL" id="UVI28898.1"/>
    </source>
</evidence>
<organism evidence="2 3">
    <name type="scientific">Paenibacillus spongiae</name>
    <dbReference type="NCBI Taxonomy" id="2909671"/>
    <lineage>
        <taxon>Bacteria</taxon>
        <taxon>Bacillati</taxon>
        <taxon>Bacillota</taxon>
        <taxon>Bacilli</taxon>
        <taxon>Bacillales</taxon>
        <taxon>Paenibacillaceae</taxon>
        <taxon>Paenibacillus</taxon>
    </lineage>
</organism>
<keyword evidence="1" id="KW-0175">Coiled coil</keyword>
<gene>
    <name evidence="2" type="ORF">L1F29_26175</name>
</gene>
<dbReference type="Proteomes" id="UP001057877">
    <property type="component" value="Chromosome"/>
</dbReference>
<feature type="coiled-coil region" evidence="1">
    <location>
        <begin position="12"/>
        <end position="135"/>
    </location>
</feature>